<evidence type="ECO:0000313" key="3">
    <source>
        <dbReference type="EMBL" id="BAJ48249.1"/>
    </source>
</evidence>
<evidence type="ECO:0000313" key="4">
    <source>
        <dbReference type="EMBL" id="BAJ51023.1"/>
    </source>
</evidence>
<evidence type="ECO:0000256" key="1">
    <source>
        <dbReference type="SAM" id="Coils"/>
    </source>
</evidence>
<evidence type="ECO:0000313" key="2">
    <source>
        <dbReference type="EMBL" id="BAJ46743.1"/>
    </source>
</evidence>
<dbReference type="BioCyc" id="CCAL311458:G131R-1181-MONOMER"/>
<organism evidence="2 5">
    <name type="scientific">Caldiarchaeum subterraneum</name>
    <dbReference type="NCBI Taxonomy" id="311458"/>
    <lineage>
        <taxon>Archaea</taxon>
        <taxon>Nitrososphaerota</taxon>
        <taxon>Candidatus Caldarchaeales</taxon>
        <taxon>Candidatus Caldarchaeaceae</taxon>
        <taxon>Candidatus Caldarchaeum</taxon>
    </lineage>
</organism>
<dbReference type="AlphaFoldDB" id="E6N337"/>
<name>E6N337_CALS0</name>
<keyword evidence="1" id="KW-0175">Coiled coil</keyword>
<reference evidence="2 5" key="2">
    <citation type="journal article" date="2011" name="Nucleic Acids Res.">
        <title>Insights into the evolution of Archaea and eukaryotic protein modifier systems revealed by the genome of a novel archaeal group.</title>
        <authorList>
            <person name="Nunoura T."/>
            <person name="Takaki Y."/>
            <person name="Kakuta J."/>
            <person name="Nishi S."/>
            <person name="Sugahara J."/>
            <person name="Kazama H."/>
            <person name="Chee G."/>
            <person name="Hattori M."/>
            <person name="Kanai A."/>
            <person name="Atomi H."/>
            <person name="Takai K."/>
            <person name="Takami H."/>
        </authorList>
    </citation>
    <scope>NUCLEOTIDE SEQUENCE [LARGE SCALE GENOMIC DNA]</scope>
</reference>
<dbReference type="STRING" id="311458.CSUB_C1171"/>
<reference evidence="2" key="3">
    <citation type="journal article" date="2012" name="PLoS ONE">
        <title>A Deeply Branching Thermophilic Bacterium with an Ancient Acetyl-CoA Pathway Dominates a Subsurface Ecosystem.</title>
        <authorList>
            <person name="Takami H."/>
            <person name="Noguchi H."/>
            <person name="Takaki Y."/>
            <person name="Uchiyama I."/>
            <person name="Toyoda A."/>
            <person name="Nishi S."/>
            <person name="Chee G.-J."/>
            <person name="Arai W."/>
            <person name="Nunoura T."/>
            <person name="Itoh T."/>
            <person name="Hattori M."/>
            <person name="Takai K."/>
        </authorList>
    </citation>
    <scope>NUCLEOTIDE SEQUENCE</scope>
</reference>
<dbReference type="KEGG" id="csu:CSUB_C1171"/>
<dbReference type="EMBL" id="AP011689">
    <property type="protein sequence ID" value="BAJ46743.1"/>
    <property type="molecule type" value="Genomic_DNA"/>
</dbReference>
<dbReference type="EMBL" id="AP011860">
    <property type="protein sequence ID" value="BAJ48249.1"/>
    <property type="molecule type" value="Genomic_DNA"/>
</dbReference>
<dbReference type="EMBL" id="BA000048">
    <property type="protein sequence ID" value="BAJ51023.1"/>
    <property type="molecule type" value="Genomic_DNA"/>
</dbReference>
<dbReference type="Proteomes" id="UP000008120">
    <property type="component" value="Chromosome"/>
</dbReference>
<sequence length="182" mass="20853">MAHGLQPEDAEVKRLAELKTYLEQRLSDLEKEAEAVRSLLELVDRELVAKSFKKAQPPPEPAEKELASLKMIRSRSGSLLATMTLKEREARIVFNPEIRVTQEMRPFSSFLLRKVLDSMREADLQKVAEGKLDQSSVLTYEVVYDGDVAREIVVKNYRDEARLREIVNSVKWTLDTIASSYK</sequence>
<gene>
    <name evidence="4" type="ORF">CSUB_C1171</name>
    <name evidence="2" type="ORF">HGMM_F16D08C31</name>
    <name evidence="3" type="ORF">HGMM_F53A03C04</name>
</gene>
<protein>
    <submittedName>
        <fullName evidence="2">Hypothetical conserved protein</fullName>
    </submittedName>
</protein>
<feature type="coiled-coil region" evidence="1">
    <location>
        <begin position="12"/>
        <end position="46"/>
    </location>
</feature>
<evidence type="ECO:0000313" key="5">
    <source>
        <dbReference type="Proteomes" id="UP000008120"/>
    </source>
</evidence>
<accession>E6N337</accession>
<proteinExistence type="predicted"/>
<reference evidence="2 5" key="1">
    <citation type="journal article" date="2005" name="Environ. Microbiol.">
        <title>Genetic and functional properties of uncultivated thermophilic crenarchaeotes from a subsurface gold mine as revealed by analysis of genome fragments.</title>
        <authorList>
            <person name="Nunoura T."/>
            <person name="Hirayama H."/>
            <person name="Takami H."/>
            <person name="Oida H."/>
            <person name="Nishi S."/>
            <person name="Shimamura S."/>
            <person name="Suzuki Y."/>
            <person name="Inagaki F."/>
            <person name="Takai K."/>
            <person name="Nealson K.H."/>
            <person name="Horikoshi K."/>
        </authorList>
    </citation>
    <scope>NUCLEOTIDE SEQUENCE [LARGE SCALE GENOMIC DNA]</scope>
</reference>